<evidence type="ECO:0000259" key="1">
    <source>
        <dbReference type="Pfam" id="PF11716"/>
    </source>
</evidence>
<dbReference type="SUPFAM" id="SSF109854">
    <property type="entry name" value="DinB/YfiT-like putative metalloenzymes"/>
    <property type="match status" value="1"/>
</dbReference>
<evidence type="ECO:0000313" key="3">
    <source>
        <dbReference type="Proteomes" id="UP000254869"/>
    </source>
</evidence>
<dbReference type="InterPro" id="IPR034660">
    <property type="entry name" value="DinB/YfiT-like"/>
</dbReference>
<dbReference type="Pfam" id="PF11716">
    <property type="entry name" value="MDMPI_N"/>
    <property type="match status" value="1"/>
</dbReference>
<reference evidence="2 3" key="1">
    <citation type="submission" date="2018-07" db="EMBL/GenBank/DDBJ databases">
        <title>Genomic Encyclopedia of Type Strains, Phase IV (KMG-IV): sequencing the most valuable type-strain genomes for metagenomic binning, comparative biology and taxonomic classification.</title>
        <authorList>
            <person name="Goeker M."/>
        </authorList>
    </citation>
    <scope>NUCLEOTIDE SEQUENCE [LARGE SCALE GENOMIC DNA]</scope>
    <source>
        <strain evidence="2 3">DSM 44290</strain>
    </source>
</reference>
<name>A0A370I1H4_9NOCA</name>
<dbReference type="Proteomes" id="UP000254869">
    <property type="component" value="Unassembled WGS sequence"/>
</dbReference>
<dbReference type="Gene3D" id="1.20.120.450">
    <property type="entry name" value="dinb family like domain"/>
    <property type="match status" value="1"/>
</dbReference>
<sequence>MDSTVLQEIFAAWSERVAALTPEEWAAPTRLPGWSVQDLVAHLAPDKRVLELLRGPRVESPTVISGAQMLRIYNLPGGVAHTAAEQNAELAREAAAAGPETLIGRFVTDGPEVIAEFRGVDPNAGVAHPDPTIGTVSFGALIQVIIVEATTHLLDLIAAVGGDQAPAAALRRTVEILSAVPDPATFIETATGRSTIPVLPVLR</sequence>
<dbReference type="InterPro" id="IPR024344">
    <property type="entry name" value="MDMPI_metal-binding"/>
</dbReference>
<comment type="caution">
    <text evidence="2">The sequence shown here is derived from an EMBL/GenBank/DDBJ whole genome shotgun (WGS) entry which is preliminary data.</text>
</comment>
<evidence type="ECO:0000313" key="2">
    <source>
        <dbReference type="EMBL" id="RDI64586.1"/>
    </source>
</evidence>
<proteinExistence type="predicted"/>
<dbReference type="AlphaFoldDB" id="A0A370I1H4"/>
<keyword evidence="3" id="KW-1185">Reference proteome</keyword>
<dbReference type="InterPro" id="IPR017517">
    <property type="entry name" value="Maleyloyr_isom"/>
</dbReference>
<dbReference type="NCBIfam" id="TIGR03083">
    <property type="entry name" value="maleylpyruvate isomerase family mycothiol-dependent enzyme"/>
    <property type="match status" value="1"/>
</dbReference>
<dbReference type="RefSeq" id="WP_068003734.1">
    <property type="nucleotide sequence ID" value="NZ_QQBC01000008.1"/>
</dbReference>
<dbReference type="GO" id="GO:0046872">
    <property type="term" value="F:metal ion binding"/>
    <property type="evidence" value="ECO:0007669"/>
    <property type="project" value="InterPro"/>
</dbReference>
<protein>
    <submittedName>
        <fullName evidence="2">Uncharacterized protein (TIGR03083 family)</fullName>
    </submittedName>
</protein>
<accession>A0A370I1H4</accession>
<organism evidence="2 3">
    <name type="scientific">Nocardia pseudobrasiliensis</name>
    <dbReference type="NCBI Taxonomy" id="45979"/>
    <lineage>
        <taxon>Bacteria</taxon>
        <taxon>Bacillati</taxon>
        <taxon>Actinomycetota</taxon>
        <taxon>Actinomycetes</taxon>
        <taxon>Mycobacteriales</taxon>
        <taxon>Nocardiaceae</taxon>
        <taxon>Nocardia</taxon>
    </lineage>
</organism>
<gene>
    <name evidence="2" type="ORF">DFR76_108419</name>
</gene>
<feature type="domain" description="Mycothiol-dependent maleylpyruvate isomerase metal-binding" evidence="1">
    <location>
        <begin position="7"/>
        <end position="156"/>
    </location>
</feature>
<dbReference type="EMBL" id="QQBC01000008">
    <property type="protein sequence ID" value="RDI64586.1"/>
    <property type="molecule type" value="Genomic_DNA"/>
</dbReference>